<dbReference type="Proteomes" id="UP000426027">
    <property type="component" value="Chromosome"/>
</dbReference>
<name>A0A6I6GJ12_9BACT</name>
<dbReference type="AlphaFoldDB" id="A0A6I6GJ12"/>
<gene>
    <name evidence="1" type="ORF">GLV81_10130</name>
</gene>
<proteinExistence type="predicted"/>
<protein>
    <submittedName>
        <fullName evidence="1">Uncharacterized protein</fullName>
    </submittedName>
</protein>
<dbReference type="EMBL" id="CP046566">
    <property type="protein sequence ID" value="QGW28405.1"/>
    <property type="molecule type" value="Genomic_DNA"/>
</dbReference>
<evidence type="ECO:0000313" key="2">
    <source>
        <dbReference type="Proteomes" id="UP000426027"/>
    </source>
</evidence>
<keyword evidence="2" id="KW-1185">Reference proteome</keyword>
<dbReference type="KEGG" id="fls:GLV81_10130"/>
<sequence>MKHQKRKQLRHFFAKGSGYEQRQEWQYLMPWPLLALCRMTEVPPKRLISQLLSDLAQDSWNRHPNEGVRSLLVEYFILRGYGADRYSEEDIRSMFAEMNALGMLWPDEGNSRLIDSHVKWRKRQQAYWFEKWYYKIRRKEPA</sequence>
<accession>A0A6I6GJ12</accession>
<evidence type="ECO:0000313" key="1">
    <source>
        <dbReference type="EMBL" id="QGW28405.1"/>
    </source>
</evidence>
<reference evidence="1 2" key="1">
    <citation type="submission" date="2019-11" db="EMBL/GenBank/DDBJ databases">
        <authorList>
            <person name="Im W.T."/>
        </authorList>
    </citation>
    <scope>NUCLEOTIDE SEQUENCE [LARGE SCALE GENOMIC DNA]</scope>
    <source>
        <strain evidence="1 2">SB-02</strain>
    </source>
</reference>
<dbReference type="RefSeq" id="WP_157478761.1">
    <property type="nucleotide sequence ID" value="NZ_CP046566.1"/>
</dbReference>
<organism evidence="1 2">
    <name type="scientific">Phnomibacter ginsenosidimutans</name>
    <dbReference type="NCBI Taxonomy" id="2676868"/>
    <lineage>
        <taxon>Bacteria</taxon>
        <taxon>Pseudomonadati</taxon>
        <taxon>Bacteroidota</taxon>
        <taxon>Chitinophagia</taxon>
        <taxon>Chitinophagales</taxon>
        <taxon>Chitinophagaceae</taxon>
        <taxon>Phnomibacter</taxon>
    </lineage>
</organism>